<dbReference type="InterPro" id="IPR011294">
    <property type="entry name" value="3-OHbutyrate_DH"/>
</dbReference>
<proteinExistence type="inferred from homology"/>
<dbReference type="STRING" id="1856405.BFC17_18250"/>
<dbReference type="SUPFAM" id="SSF51735">
    <property type="entry name" value="NAD(P)-binding Rossmann-fold domains"/>
    <property type="match status" value="1"/>
</dbReference>
<dbReference type="Gene3D" id="3.40.50.720">
    <property type="entry name" value="NAD(P)-binding Rossmann-like Domain"/>
    <property type="match status" value="1"/>
</dbReference>
<sequence>MSSYNIFITGGASGIGYGIAEFLGAQGHTILVADINLEAAKEACQKLAGKDIKALPVEIDVTNAEQVAALPGQLKDTPVDILVNNAGIQHVSKIEDFPPEKWQMLINIMLVGPALLTQAFMPGMREKNFGRIINIGSIHSVVASPFKSAYVAAKHGLLGFSKTIALETGDANITINTICPAYVKTPLVEKQIASQAKENGITEEEVVNKIMLEPMPKKQFISLEELGETAAFLMSSSARNITGQTMILDGGWTAR</sequence>
<dbReference type="InterPro" id="IPR036291">
    <property type="entry name" value="NAD(P)-bd_dom_sf"/>
</dbReference>
<keyword evidence="4" id="KW-1185">Reference proteome</keyword>
<dbReference type="AlphaFoldDB" id="A0A1E8FEI4"/>
<dbReference type="EMBL" id="MJIC01000013">
    <property type="protein sequence ID" value="OFI34330.1"/>
    <property type="molecule type" value="Genomic_DNA"/>
</dbReference>
<dbReference type="OrthoDB" id="9786435at2"/>
<dbReference type="PANTHER" id="PTHR42879">
    <property type="entry name" value="3-OXOACYL-(ACYL-CARRIER-PROTEIN) REDUCTASE"/>
    <property type="match status" value="1"/>
</dbReference>
<accession>A0A1E8FEI4</accession>
<evidence type="ECO:0000256" key="2">
    <source>
        <dbReference type="RuleBase" id="RU000363"/>
    </source>
</evidence>
<evidence type="ECO:0000256" key="1">
    <source>
        <dbReference type="ARBA" id="ARBA00006484"/>
    </source>
</evidence>
<evidence type="ECO:0000313" key="4">
    <source>
        <dbReference type="Proteomes" id="UP000176037"/>
    </source>
</evidence>
<dbReference type="FunFam" id="3.40.50.720:FF:000084">
    <property type="entry name" value="Short-chain dehydrogenase reductase"/>
    <property type="match status" value="1"/>
</dbReference>
<dbReference type="NCBIfam" id="NF009093">
    <property type="entry name" value="PRK12429.1"/>
    <property type="match status" value="1"/>
</dbReference>
<name>A0A1E8FEI4_9ALTE</name>
<evidence type="ECO:0000313" key="3">
    <source>
        <dbReference type="EMBL" id="OFI34330.1"/>
    </source>
</evidence>
<dbReference type="Pfam" id="PF00106">
    <property type="entry name" value="adh_short"/>
    <property type="match status" value="1"/>
</dbReference>
<dbReference type="InterPro" id="IPR002347">
    <property type="entry name" value="SDR_fam"/>
</dbReference>
<dbReference type="Proteomes" id="UP000176037">
    <property type="component" value="Unassembled WGS sequence"/>
</dbReference>
<dbReference type="NCBIfam" id="TIGR01963">
    <property type="entry name" value="PHB_DH"/>
    <property type="match status" value="1"/>
</dbReference>
<dbReference type="PRINTS" id="PR00080">
    <property type="entry name" value="SDRFAMILY"/>
</dbReference>
<dbReference type="PRINTS" id="PR00081">
    <property type="entry name" value="GDHRDH"/>
</dbReference>
<dbReference type="PROSITE" id="PS00061">
    <property type="entry name" value="ADH_SHORT"/>
    <property type="match status" value="1"/>
</dbReference>
<dbReference type="InterPro" id="IPR020904">
    <property type="entry name" value="Sc_DH/Rdtase_CS"/>
</dbReference>
<organism evidence="3 4">
    <name type="scientific">Alteromonas lipolytica</name>
    <dbReference type="NCBI Taxonomy" id="1856405"/>
    <lineage>
        <taxon>Bacteria</taxon>
        <taxon>Pseudomonadati</taxon>
        <taxon>Pseudomonadota</taxon>
        <taxon>Gammaproteobacteria</taxon>
        <taxon>Alteromonadales</taxon>
        <taxon>Alteromonadaceae</taxon>
        <taxon>Alteromonas/Salinimonas group</taxon>
        <taxon>Alteromonas</taxon>
    </lineage>
</organism>
<protein>
    <submittedName>
        <fullName evidence="3">3-hydroxybutyrate dehydrogenase</fullName>
    </submittedName>
</protein>
<dbReference type="PANTHER" id="PTHR42879:SF2">
    <property type="entry name" value="3-OXOACYL-[ACYL-CARRIER-PROTEIN] REDUCTASE FABG"/>
    <property type="match status" value="1"/>
</dbReference>
<dbReference type="RefSeq" id="WP_070176446.1">
    <property type="nucleotide sequence ID" value="NZ_BMJR01000009.1"/>
</dbReference>
<dbReference type="InterPro" id="IPR050259">
    <property type="entry name" value="SDR"/>
</dbReference>
<reference evidence="3 4" key="1">
    <citation type="submission" date="2016-09" db="EMBL/GenBank/DDBJ databases">
        <title>Alteromonas lipolytica, a new species isolated from sea water.</title>
        <authorList>
            <person name="Wu Y.-H."/>
            <person name="Cheng H."/>
            <person name="Xu X.-W."/>
        </authorList>
    </citation>
    <scope>NUCLEOTIDE SEQUENCE [LARGE SCALE GENOMIC DNA]</scope>
    <source>
        <strain evidence="3 4">JW12</strain>
    </source>
</reference>
<dbReference type="GO" id="GO:0003858">
    <property type="term" value="F:3-hydroxybutyrate dehydrogenase activity"/>
    <property type="evidence" value="ECO:0007669"/>
    <property type="project" value="InterPro"/>
</dbReference>
<gene>
    <name evidence="3" type="ORF">BFC17_18250</name>
</gene>
<dbReference type="GO" id="GO:0032787">
    <property type="term" value="P:monocarboxylic acid metabolic process"/>
    <property type="evidence" value="ECO:0007669"/>
    <property type="project" value="UniProtKB-ARBA"/>
</dbReference>
<comment type="caution">
    <text evidence="3">The sequence shown here is derived from an EMBL/GenBank/DDBJ whole genome shotgun (WGS) entry which is preliminary data.</text>
</comment>
<comment type="similarity">
    <text evidence="1 2">Belongs to the short-chain dehydrogenases/reductases (SDR) family.</text>
</comment>